<dbReference type="InterPro" id="IPR000917">
    <property type="entry name" value="Sulfatase_N"/>
</dbReference>
<organism evidence="8 9">
    <name type="scientific">Pestalotiopsis fici (strain W106-1 / CGMCC3.15140)</name>
    <dbReference type="NCBI Taxonomy" id="1229662"/>
    <lineage>
        <taxon>Eukaryota</taxon>
        <taxon>Fungi</taxon>
        <taxon>Dikarya</taxon>
        <taxon>Ascomycota</taxon>
        <taxon>Pezizomycotina</taxon>
        <taxon>Sordariomycetes</taxon>
        <taxon>Xylariomycetidae</taxon>
        <taxon>Amphisphaeriales</taxon>
        <taxon>Sporocadaceae</taxon>
        <taxon>Pestalotiopsis</taxon>
    </lineage>
</organism>
<evidence type="ECO:0000313" key="8">
    <source>
        <dbReference type="EMBL" id="ETS87472.1"/>
    </source>
</evidence>
<dbReference type="eggNOG" id="KOG3867">
    <property type="taxonomic scope" value="Eukaryota"/>
</dbReference>
<evidence type="ECO:0000259" key="7">
    <source>
        <dbReference type="Pfam" id="PF00884"/>
    </source>
</evidence>
<dbReference type="CDD" id="cd16142">
    <property type="entry name" value="ARS_like"/>
    <property type="match status" value="1"/>
</dbReference>
<reference evidence="9" key="1">
    <citation type="journal article" date="2015" name="BMC Genomics">
        <title>Genomic and transcriptomic analysis of the endophytic fungus Pestalotiopsis fici reveals its lifestyle and high potential for synthesis of natural products.</title>
        <authorList>
            <person name="Wang X."/>
            <person name="Zhang X."/>
            <person name="Liu L."/>
            <person name="Xiang M."/>
            <person name="Wang W."/>
            <person name="Sun X."/>
            <person name="Che Y."/>
            <person name="Guo L."/>
            <person name="Liu G."/>
            <person name="Guo L."/>
            <person name="Wang C."/>
            <person name="Yin W.B."/>
            <person name="Stadler M."/>
            <person name="Zhang X."/>
            <person name="Liu X."/>
        </authorList>
    </citation>
    <scope>NUCLEOTIDE SEQUENCE [LARGE SCALE GENOMIC DNA]</scope>
    <source>
        <strain evidence="9">W106-1 / CGMCC3.15140</strain>
    </source>
</reference>
<sequence>MSSDPEQPNIVLILADNLGWGELGCYGGGILRGAATPRIDAFAKEGLLLHNFNVESDCVPTRSALMTGRHPIRTGCLQSVPAGMPQGLTPWELTLAEVLKTCGYSTAHHGKWHLGDIPGRYPSDRGFDEWYGIPRTTDETQFTSALGYTPDVAELPYIMKGKAGESSENVCIYDLKERRNIDATLVDCSKDWLSRQVEAKTPFFLYHPLVHLHFPTLPHKDFEGKTGNGEFADSMAEMDHRVGQLLDHIDSLGIRENTVVIFASDNGPEFRPPYRGTAGPWTGTYHTAMEGSLRVPFIMRWPGKVPENETSNQIVHVTDVFTTIVNIAGGTIPDDRPIDGLDQTAFLQDPANTKSPREGFLFYIKNDLRAVKWRDWKLHYIWEPKVNEGQGKLESPYLFNTTRDPKEETDILAFNTWVLQPISKMRAAFMRSLKTDPAPPDPLKEDF</sequence>
<evidence type="ECO:0000256" key="4">
    <source>
        <dbReference type="ARBA" id="ARBA00022729"/>
    </source>
</evidence>
<evidence type="ECO:0000256" key="3">
    <source>
        <dbReference type="ARBA" id="ARBA00022723"/>
    </source>
</evidence>
<dbReference type="GeneID" id="19266313"/>
<name>W3XPN0_PESFW</name>
<dbReference type="Pfam" id="PF14707">
    <property type="entry name" value="Sulfatase_C"/>
    <property type="match status" value="1"/>
</dbReference>
<dbReference type="Proteomes" id="UP000030651">
    <property type="component" value="Unassembled WGS sequence"/>
</dbReference>
<dbReference type="InParanoid" id="W3XPN0"/>
<dbReference type="HOGENOM" id="CLU_006332_10_0_1"/>
<keyword evidence="5" id="KW-0378">Hydrolase</keyword>
<dbReference type="AlphaFoldDB" id="W3XPN0"/>
<comment type="cofactor">
    <cofactor evidence="1">
        <name>Ca(2+)</name>
        <dbReference type="ChEBI" id="CHEBI:29108"/>
    </cofactor>
</comment>
<dbReference type="SUPFAM" id="SSF53649">
    <property type="entry name" value="Alkaline phosphatase-like"/>
    <property type="match status" value="1"/>
</dbReference>
<dbReference type="Pfam" id="PF00884">
    <property type="entry name" value="Sulfatase"/>
    <property type="match status" value="1"/>
</dbReference>
<dbReference type="InterPro" id="IPR017850">
    <property type="entry name" value="Alkaline_phosphatase_core_sf"/>
</dbReference>
<dbReference type="GO" id="GO:0004065">
    <property type="term" value="F:arylsulfatase activity"/>
    <property type="evidence" value="ECO:0007669"/>
    <property type="project" value="TreeGrafter"/>
</dbReference>
<keyword evidence="3" id="KW-0479">Metal-binding</keyword>
<dbReference type="PANTHER" id="PTHR42693">
    <property type="entry name" value="ARYLSULFATASE FAMILY MEMBER"/>
    <property type="match status" value="1"/>
</dbReference>
<dbReference type="STRING" id="1229662.W3XPN0"/>
<evidence type="ECO:0000256" key="5">
    <source>
        <dbReference type="ARBA" id="ARBA00022801"/>
    </source>
</evidence>
<protein>
    <recommendedName>
        <fullName evidence="7">Sulfatase N-terminal domain-containing protein</fullName>
    </recommendedName>
</protein>
<evidence type="ECO:0000256" key="6">
    <source>
        <dbReference type="ARBA" id="ARBA00022837"/>
    </source>
</evidence>
<dbReference type="InterPro" id="IPR050738">
    <property type="entry name" value="Sulfatase"/>
</dbReference>
<dbReference type="Gene3D" id="3.30.1120.10">
    <property type="match status" value="1"/>
</dbReference>
<dbReference type="EMBL" id="KI912109">
    <property type="protein sequence ID" value="ETS87472.1"/>
    <property type="molecule type" value="Genomic_DNA"/>
</dbReference>
<keyword evidence="6" id="KW-0106">Calcium</keyword>
<dbReference type="PANTHER" id="PTHR42693:SF42">
    <property type="entry name" value="ARYLSULFATASE G"/>
    <property type="match status" value="1"/>
</dbReference>
<dbReference type="KEGG" id="pfy:PFICI_01300"/>
<proteinExistence type="inferred from homology"/>
<dbReference type="GO" id="GO:0046872">
    <property type="term" value="F:metal ion binding"/>
    <property type="evidence" value="ECO:0007669"/>
    <property type="project" value="UniProtKB-KW"/>
</dbReference>
<dbReference type="OrthoDB" id="103349at2759"/>
<accession>W3XPN0</accession>
<dbReference type="Gene3D" id="3.40.720.10">
    <property type="entry name" value="Alkaline Phosphatase, subunit A"/>
    <property type="match status" value="1"/>
</dbReference>
<dbReference type="RefSeq" id="XP_007828072.1">
    <property type="nucleotide sequence ID" value="XM_007829881.1"/>
</dbReference>
<evidence type="ECO:0000256" key="2">
    <source>
        <dbReference type="ARBA" id="ARBA00008779"/>
    </source>
</evidence>
<evidence type="ECO:0000256" key="1">
    <source>
        <dbReference type="ARBA" id="ARBA00001913"/>
    </source>
</evidence>
<keyword evidence="9" id="KW-1185">Reference proteome</keyword>
<feature type="domain" description="Sulfatase N-terminal" evidence="7">
    <location>
        <begin position="8"/>
        <end position="329"/>
    </location>
</feature>
<gene>
    <name evidence="8" type="ORF">PFICI_01300</name>
</gene>
<keyword evidence="4" id="KW-0732">Signal</keyword>
<evidence type="ECO:0000313" key="9">
    <source>
        <dbReference type="Proteomes" id="UP000030651"/>
    </source>
</evidence>
<comment type="similarity">
    <text evidence="2">Belongs to the sulfatase family.</text>
</comment>